<dbReference type="EMBL" id="CAFBIY010000078">
    <property type="protein sequence ID" value="CAB4851352.1"/>
    <property type="molecule type" value="Genomic_DNA"/>
</dbReference>
<dbReference type="GO" id="GO:0005737">
    <property type="term" value="C:cytoplasm"/>
    <property type="evidence" value="ECO:0007669"/>
    <property type="project" value="TreeGrafter"/>
</dbReference>
<dbReference type="GO" id="GO:0015940">
    <property type="term" value="P:pantothenate biosynthetic process"/>
    <property type="evidence" value="ECO:0007669"/>
    <property type="project" value="InterPro"/>
</dbReference>
<evidence type="ECO:0000256" key="1">
    <source>
        <dbReference type="ARBA" id="ARBA00008676"/>
    </source>
</evidence>
<evidence type="ECO:0000313" key="8">
    <source>
        <dbReference type="EMBL" id="CAB4958718.1"/>
    </source>
</evidence>
<reference evidence="7" key="1">
    <citation type="submission" date="2020-05" db="EMBL/GenBank/DDBJ databases">
        <authorList>
            <person name="Chiriac C."/>
            <person name="Salcher M."/>
            <person name="Ghai R."/>
            <person name="Kavagutti S V."/>
        </authorList>
    </citation>
    <scope>NUCLEOTIDE SEQUENCE</scope>
</reference>
<dbReference type="Pfam" id="PF02548">
    <property type="entry name" value="Pantoate_transf"/>
    <property type="match status" value="1"/>
</dbReference>
<dbReference type="GO" id="GO:0003864">
    <property type="term" value="F:3-methyl-2-oxobutanoate hydroxymethyltransferase activity"/>
    <property type="evidence" value="ECO:0007669"/>
    <property type="project" value="UniProtKB-EC"/>
</dbReference>
<dbReference type="EMBL" id="CAESGF010000034">
    <property type="protein sequence ID" value="CAB4365515.1"/>
    <property type="molecule type" value="Genomic_DNA"/>
</dbReference>
<sequence>MTRILDYNGRDADRTVTVASIAALKGADRQFTQVTAGSAEEAAAAEAAGIEMAVCMASAVSDVRRGSSRLFVTAAIDFGGAVTLDELLGTAFQALSDGADAVITARRLDTVRLLADEGVPVMGHLGFVPKRSTQFGGVRAVGRTAAEAADLWRQFQQLQDAGAFAVECELIPAKVMAEIDRRTSMATISLGSGPDANVMFLFSSDICGESPRTPRHARVYGNVAALQQQIADERVRALSAFRADVLSGSFPSEAEVSQIDEAELLGFLDTLGA</sequence>
<dbReference type="AlphaFoldDB" id="A0A6J7BZT5"/>
<dbReference type="PANTHER" id="PTHR20881">
    <property type="entry name" value="3-METHYL-2-OXOBUTANOATE HYDROXYMETHYLTRANSFERASE"/>
    <property type="match status" value="1"/>
</dbReference>
<dbReference type="GO" id="GO:0000287">
    <property type="term" value="F:magnesium ion binding"/>
    <property type="evidence" value="ECO:0007669"/>
    <property type="project" value="TreeGrafter"/>
</dbReference>
<dbReference type="EMBL" id="CAFBMT010000039">
    <property type="protein sequence ID" value="CAB4958718.1"/>
    <property type="molecule type" value="Genomic_DNA"/>
</dbReference>
<evidence type="ECO:0000256" key="2">
    <source>
        <dbReference type="ARBA" id="ARBA00012618"/>
    </source>
</evidence>
<keyword evidence="3" id="KW-0808">Transferase</keyword>
<dbReference type="Gene3D" id="3.20.20.60">
    <property type="entry name" value="Phosphoenolpyruvate-binding domains"/>
    <property type="match status" value="1"/>
</dbReference>
<dbReference type="InterPro" id="IPR040442">
    <property type="entry name" value="Pyrv_kinase-like_dom_sf"/>
</dbReference>
<dbReference type="InterPro" id="IPR003700">
    <property type="entry name" value="Pantoate_hydroxy_MeTrfase"/>
</dbReference>
<name>A0A6J7BZT5_9ZZZZ</name>
<organism evidence="7">
    <name type="scientific">freshwater metagenome</name>
    <dbReference type="NCBI Taxonomy" id="449393"/>
    <lineage>
        <taxon>unclassified sequences</taxon>
        <taxon>metagenomes</taxon>
        <taxon>ecological metagenomes</taxon>
    </lineage>
</organism>
<dbReference type="SUPFAM" id="SSF51621">
    <property type="entry name" value="Phosphoenolpyruvate/pyruvate domain"/>
    <property type="match status" value="1"/>
</dbReference>
<gene>
    <name evidence="5" type="ORF">UFOPK2656_03445</name>
    <name evidence="6" type="ORF">UFOPK3099_01738</name>
    <name evidence="7" type="ORF">UFOPK3267_01497</name>
    <name evidence="8" type="ORF">UFOPK3651_03364</name>
    <name evidence="4" type="ORF">UFOPK4189_03258</name>
</gene>
<comment type="similarity">
    <text evidence="1">Belongs to the PanB family.</text>
</comment>
<dbReference type="InterPro" id="IPR015813">
    <property type="entry name" value="Pyrv/PenolPyrv_kinase-like_dom"/>
</dbReference>
<protein>
    <recommendedName>
        <fullName evidence="2">3-methyl-2-oxobutanoate hydroxymethyltransferase</fullName>
        <ecNumber evidence="2">2.1.2.11</ecNumber>
    </recommendedName>
</protein>
<evidence type="ECO:0000313" key="5">
    <source>
        <dbReference type="EMBL" id="CAB4749335.1"/>
    </source>
</evidence>
<evidence type="ECO:0000313" key="6">
    <source>
        <dbReference type="EMBL" id="CAB4826683.1"/>
    </source>
</evidence>
<evidence type="ECO:0000313" key="4">
    <source>
        <dbReference type="EMBL" id="CAB4365515.1"/>
    </source>
</evidence>
<evidence type="ECO:0000256" key="3">
    <source>
        <dbReference type="ARBA" id="ARBA00022679"/>
    </source>
</evidence>
<dbReference type="EMBL" id="CAFAAV010000139">
    <property type="protein sequence ID" value="CAB4826683.1"/>
    <property type="molecule type" value="Genomic_DNA"/>
</dbReference>
<dbReference type="EC" id="2.1.2.11" evidence="2"/>
<dbReference type="PANTHER" id="PTHR20881:SF0">
    <property type="entry name" value="3-METHYL-2-OXOBUTANOATE HYDROXYMETHYLTRANSFERASE"/>
    <property type="match status" value="1"/>
</dbReference>
<evidence type="ECO:0000313" key="7">
    <source>
        <dbReference type="EMBL" id="CAB4851352.1"/>
    </source>
</evidence>
<accession>A0A6J7BZT5</accession>
<dbReference type="EMBL" id="CAEZYF010000039">
    <property type="protein sequence ID" value="CAB4749335.1"/>
    <property type="molecule type" value="Genomic_DNA"/>
</dbReference>
<proteinExistence type="inferred from homology"/>